<evidence type="ECO:0000313" key="1">
    <source>
        <dbReference type="EMBL" id="KAJ9597029.1"/>
    </source>
</evidence>
<accession>A0AAD8EP79</accession>
<gene>
    <name evidence="1" type="ORF">L9F63_011972</name>
</gene>
<organism evidence="1 2">
    <name type="scientific">Diploptera punctata</name>
    <name type="common">Pacific beetle cockroach</name>
    <dbReference type="NCBI Taxonomy" id="6984"/>
    <lineage>
        <taxon>Eukaryota</taxon>
        <taxon>Metazoa</taxon>
        <taxon>Ecdysozoa</taxon>
        <taxon>Arthropoda</taxon>
        <taxon>Hexapoda</taxon>
        <taxon>Insecta</taxon>
        <taxon>Pterygota</taxon>
        <taxon>Neoptera</taxon>
        <taxon>Polyneoptera</taxon>
        <taxon>Dictyoptera</taxon>
        <taxon>Blattodea</taxon>
        <taxon>Blaberoidea</taxon>
        <taxon>Blaberidae</taxon>
        <taxon>Diplopterinae</taxon>
        <taxon>Diploptera</taxon>
    </lineage>
</organism>
<reference evidence="1" key="1">
    <citation type="journal article" date="2023" name="IScience">
        <title>Live-bearing cockroach genome reveals convergent evolutionary mechanisms linked to viviparity in insects and beyond.</title>
        <authorList>
            <person name="Fouks B."/>
            <person name="Harrison M.C."/>
            <person name="Mikhailova A.A."/>
            <person name="Marchal E."/>
            <person name="English S."/>
            <person name="Carruthers M."/>
            <person name="Jennings E.C."/>
            <person name="Chiamaka E.L."/>
            <person name="Frigard R.A."/>
            <person name="Pippel M."/>
            <person name="Attardo G.M."/>
            <person name="Benoit J.B."/>
            <person name="Bornberg-Bauer E."/>
            <person name="Tobe S.S."/>
        </authorList>
    </citation>
    <scope>NUCLEOTIDE SEQUENCE</scope>
    <source>
        <strain evidence="1">Stay&amp;Tobe</strain>
    </source>
</reference>
<name>A0AAD8EP79_DIPPU</name>
<sequence length="104" mass="12152">RGMVKRTAQKPRYKPTAQKAHVMETLHGAVELFSRCKRVIFTTTYCFPDVRKLFHLRVEHLILTVVYMQILGRRTPKLNPKVNYSADVSCCWCGIRQCIIRATR</sequence>
<comment type="caution">
    <text evidence="1">The sequence shown here is derived from an EMBL/GenBank/DDBJ whole genome shotgun (WGS) entry which is preliminary data.</text>
</comment>
<keyword evidence="2" id="KW-1185">Reference proteome</keyword>
<proteinExistence type="predicted"/>
<evidence type="ECO:0000313" key="2">
    <source>
        <dbReference type="Proteomes" id="UP001233999"/>
    </source>
</evidence>
<dbReference type="Proteomes" id="UP001233999">
    <property type="component" value="Unassembled WGS sequence"/>
</dbReference>
<dbReference type="EMBL" id="JASPKZ010001948">
    <property type="protein sequence ID" value="KAJ9597029.1"/>
    <property type="molecule type" value="Genomic_DNA"/>
</dbReference>
<dbReference type="AlphaFoldDB" id="A0AAD8EP79"/>
<feature type="non-terminal residue" evidence="1">
    <location>
        <position position="1"/>
    </location>
</feature>
<feature type="non-terminal residue" evidence="1">
    <location>
        <position position="104"/>
    </location>
</feature>
<reference evidence="1" key="2">
    <citation type="submission" date="2023-05" db="EMBL/GenBank/DDBJ databases">
        <authorList>
            <person name="Fouks B."/>
        </authorList>
    </citation>
    <scope>NUCLEOTIDE SEQUENCE</scope>
    <source>
        <strain evidence="1">Stay&amp;Tobe</strain>
        <tissue evidence="1">Testes</tissue>
    </source>
</reference>
<protein>
    <submittedName>
        <fullName evidence="1">Uncharacterized protein</fullName>
    </submittedName>
</protein>